<comment type="caution">
    <text evidence="2">The sequence shown here is derived from an EMBL/GenBank/DDBJ whole genome shotgun (WGS) entry which is preliminary data.</text>
</comment>
<feature type="transmembrane region" description="Helical" evidence="1">
    <location>
        <begin position="108"/>
        <end position="127"/>
    </location>
</feature>
<name>A0A7V7UCS1_9FIRM</name>
<feature type="transmembrane region" description="Helical" evidence="1">
    <location>
        <begin position="54"/>
        <end position="70"/>
    </location>
</feature>
<dbReference type="AlphaFoldDB" id="A0A7V7UCS1"/>
<gene>
    <name evidence="2" type="ORF">F7O84_05000</name>
</gene>
<reference evidence="2 3" key="2">
    <citation type="submission" date="2020-02" db="EMBL/GenBank/DDBJ databases">
        <title>Candidatus Galacturonibacter soehngenii shows hetero-acetogenic catabolism of galacturonic acid but lacks a canonical carbon monoxide dehydrogenase/acetyl-CoA synthase complex.</title>
        <authorList>
            <person name="Diender M."/>
            <person name="Stouten G.R."/>
            <person name="Petersen J.F."/>
            <person name="Nielsen P.H."/>
            <person name="Dueholm M.S."/>
            <person name="Pronk J.T."/>
            <person name="Van Loosdrecht M.C.M."/>
        </authorList>
    </citation>
    <scope>NUCLEOTIDE SEQUENCE [LARGE SCALE GENOMIC DNA]</scope>
    <source>
        <strain evidence="2">GalUA</strain>
    </source>
</reference>
<keyword evidence="1" id="KW-0812">Transmembrane</keyword>
<accession>A0A7V7UCS1</accession>
<evidence type="ECO:0000256" key="1">
    <source>
        <dbReference type="SAM" id="Phobius"/>
    </source>
</evidence>
<keyword evidence="3" id="KW-1185">Reference proteome</keyword>
<evidence type="ECO:0000313" key="3">
    <source>
        <dbReference type="Proteomes" id="UP000461768"/>
    </source>
</evidence>
<proteinExistence type="predicted"/>
<evidence type="ECO:0000313" key="2">
    <source>
        <dbReference type="EMBL" id="KAB1439747.1"/>
    </source>
</evidence>
<dbReference type="OrthoDB" id="1908149at2"/>
<protein>
    <submittedName>
        <fullName evidence="2">Uncharacterized protein</fullName>
    </submittedName>
</protein>
<sequence>MHVKAKQVAFLGLLAAMVTLLIILSSLIESNTLFLLAAASFFVGIAIREFGLKIGFGFFIACILLGFLLSPNKLYVLTYTGFTLYILLNEALYLLLNKISREKQKVALFVLKFIFFNLLYIPVLFFFPQILFPNGISKNVFYMFLLAGQLGWFVYDRAYEYFQAMVWGKYRSRIGLLR</sequence>
<feature type="transmembrane region" description="Helical" evidence="1">
    <location>
        <begin position="139"/>
        <end position="155"/>
    </location>
</feature>
<dbReference type="Proteomes" id="UP000461768">
    <property type="component" value="Unassembled WGS sequence"/>
</dbReference>
<dbReference type="RefSeq" id="WP_151142567.1">
    <property type="nucleotide sequence ID" value="NZ_WAGX01000004.1"/>
</dbReference>
<organism evidence="2 3">
    <name type="scientific">Candidatus Galacturonatibacter soehngenii</name>
    <dbReference type="NCBI Taxonomy" id="2307010"/>
    <lineage>
        <taxon>Bacteria</taxon>
        <taxon>Bacillati</taxon>
        <taxon>Bacillota</taxon>
        <taxon>Clostridia</taxon>
        <taxon>Lachnospirales</taxon>
        <taxon>Lachnospiraceae</taxon>
        <taxon>Candidatus Galacturonatibacter</taxon>
    </lineage>
</organism>
<dbReference type="EMBL" id="WAGX01000004">
    <property type="protein sequence ID" value="KAB1439747.1"/>
    <property type="molecule type" value="Genomic_DNA"/>
</dbReference>
<keyword evidence="1" id="KW-0472">Membrane</keyword>
<keyword evidence="1" id="KW-1133">Transmembrane helix</keyword>
<reference evidence="2 3" key="1">
    <citation type="submission" date="2019-09" db="EMBL/GenBank/DDBJ databases">
        <authorList>
            <person name="Valk L.C."/>
        </authorList>
    </citation>
    <scope>NUCLEOTIDE SEQUENCE [LARGE SCALE GENOMIC DNA]</scope>
    <source>
        <strain evidence="2">GalUA</strain>
    </source>
</reference>
<feature type="transmembrane region" description="Helical" evidence="1">
    <location>
        <begin position="76"/>
        <end position="96"/>
    </location>
</feature>